<keyword evidence="6" id="KW-1015">Disulfide bond</keyword>
<dbReference type="EMBL" id="CP136890">
    <property type="protein sequence ID" value="WOK95473.1"/>
    <property type="molecule type" value="Genomic_DNA"/>
</dbReference>
<accession>A0AAQ3JU87</accession>
<comment type="subcellular location">
    <subcellularLocation>
        <location evidence="1">Golgi apparatus membrane</location>
        <topology evidence="1">Single-pass type II membrane protein</topology>
    </subcellularLocation>
</comment>
<keyword evidence="9" id="KW-1185">Reference proteome</keyword>
<dbReference type="Pfam" id="PF23106">
    <property type="entry name" value="EGF_Teneurin"/>
    <property type="match status" value="1"/>
</dbReference>
<evidence type="ECO:0000256" key="4">
    <source>
        <dbReference type="ARBA" id="ARBA00022968"/>
    </source>
</evidence>
<dbReference type="InterPro" id="IPR040911">
    <property type="entry name" value="Exostosin_GT47"/>
</dbReference>
<dbReference type="InterPro" id="IPR004263">
    <property type="entry name" value="Exostosin"/>
</dbReference>
<evidence type="ECO:0000259" key="7">
    <source>
        <dbReference type="PROSITE" id="PS50026"/>
    </source>
</evidence>
<evidence type="ECO:0000256" key="3">
    <source>
        <dbReference type="ARBA" id="ARBA00022676"/>
    </source>
</evidence>
<gene>
    <name evidence="8" type="ORF">Cni_G04180</name>
</gene>
<keyword evidence="3" id="KW-0328">Glycosyltransferase</keyword>
<dbReference type="PROSITE" id="PS00022">
    <property type="entry name" value="EGF_1"/>
    <property type="match status" value="1"/>
</dbReference>
<dbReference type="GO" id="GO:0016757">
    <property type="term" value="F:glycosyltransferase activity"/>
    <property type="evidence" value="ECO:0007669"/>
    <property type="project" value="UniProtKB-KW"/>
</dbReference>
<dbReference type="PROSITE" id="PS50026">
    <property type="entry name" value="EGF_3"/>
    <property type="match status" value="1"/>
</dbReference>
<dbReference type="Gene3D" id="2.10.25.10">
    <property type="entry name" value="Laminin"/>
    <property type="match status" value="1"/>
</dbReference>
<dbReference type="InterPro" id="IPR000742">
    <property type="entry name" value="EGF"/>
</dbReference>
<feature type="disulfide bond" evidence="6">
    <location>
        <begin position="127"/>
        <end position="137"/>
    </location>
</feature>
<dbReference type="InterPro" id="IPR002049">
    <property type="entry name" value="LE_dom"/>
</dbReference>
<keyword evidence="5" id="KW-0333">Golgi apparatus</keyword>
<keyword evidence="6" id="KW-0245">EGF-like domain</keyword>
<evidence type="ECO:0000256" key="6">
    <source>
        <dbReference type="PROSITE-ProRule" id="PRU00076"/>
    </source>
</evidence>
<evidence type="ECO:0000256" key="2">
    <source>
        <dbReference type="ARBA" id="ARBA00010271"/>
    </source>
</evidence>
<organism evidence="8 9">
    <name type="scientific">Canna indica</name>
    <name type="common">Indian-shot</name>
    <dbReference type="NCBI Taxonomy" id="4628"/>
    <lineage>
        <taxon>Eukaryota</taxon>
        <taxon>Viridiplantae</taxon>
        <taxon>Streptophyta</taxon>
        <taxon>Embryophyta</taxon>
        <taxon>Tracheophyta</taxon>
        <taxon>Spermatophyta</taxon>
        <taxon>Magnoliopsida</taxon>
        <taxon>Liliopsida</taxon>
        <taxon>Zingiberales</taxon>
        <taxon>Cannaceae</taxon>
        <taxon>Canna</taxon>
    </lineage>
</organism>
<evidence type="ECO:0000313" key="9">
    <source>
        <dbReference type="Proteomes" id="UP001327560"/>
    </source>
</evidence>
<proteinExistence type="inferred from homology"/>
<comment type="caution">
    <text evidence="6">Lacks conserved residue(s) required for the propagation of feature annotation.</text>
</comment>
<dbReference type="CDD" id="cd00055">
    <property type="entry name" value="EGF_Lam"/>
    <property type="match status" value="1"/>
</dbReference>
<comment type="similarity">
    <text evidence="2">Belongs to the glycosyltransferase 47 family.</text>
</comment>
<keyword evidence="3" id="KW-0808">Transferase</keyword>
<keyword evidence="4" id="KW-0812">Transmembrane</keyword>
<evidence type="ECO:0000313" key="8">
    <source>
        <dbReference type="EMBL" id="WOK95473.1"/>
    </source>
</evidence>
<sequence>MVSFPSWKSPWTLLATVGSLLILVSLTHLLLSPLFPSSLDFFGARQNSNSCAPFNASDRGRSEIPGGGESPVGVGGDDLGAPFPVDSYGALTYRGAPWKAEIGRWLSGCEPILAEVEVAENVSGKSCKNDCGGRGVCNRELGQCRCFHGYAGEGCESKLQLNCNLPESSELPFGPYIVSMCPAYCDTTRAMCFCGQGTKYPNRPVAEACGFKINLPSQPDDPNVTDWSKGDFENIFTTNGTKHGWCNVDPEDAYASKVNYKVECDCKYDCALGQFCEIPTSCTCINQCSGHGHCRGGFCECDRDYYGIDCSIPSASSTVQEWPAWLRPVKVNLPEKAPINGDLMSIKAVVKKKRPLIYVYDLPPEFNAHLFEGRHYRFECVNRIYTDKNRTYWFDQLYGAQMALYESILASPHRTMNAEEADYFYVPVFDSCIMTRAEDAPHFRTKVMNLRSYFNLEFYKRAYDHIVEQYPYWNRSSGRDHIWFFSWDEGACYAPKEIWNSIMLVHWGNTNTKHNYSTTAYRADDWDKIPSSKRGNHPCFDPEKDLVLPAWKKPEPGAIWAKLWARPRIERTTLFYFNGNLGAAYENGRREKEYSMGIRQKLAEEFGSSPNKQGKLGRQYTVNATVTNIRSSKYYDELASSLFCGVLPGDGWSGRMEDSILRGCIPVIIQDGIYLPYENVLNYKSFTVRVQEDDIPNLIQILQRFNDTEIDFMLANIRQTWQRFLYRDSMLLEAERQKKLFTDAEGWAVELSKLEEDDVFSTFIQVLHYKLHNDPWRQNLNQAKEFGLPNVCLKRNL</sequence>
<protein>
    <recommendedName>
        <fullName evidence="7">EGF-like domain-containing protein</fullName>
    </recommendedName>
</protein>
<dbReference type="PROSITE" id="PS01186">
    <property type="entry name" value="EGF_2"/>
    <property type="match status" value="1"/>
</dbReference>
<dbReference type="Gene3D" id="2.60.120.260">
    <property type="entry name" value="Galactose-binding domain-like"/>
    <property type="match status" value="1"/>
</dbReference>
<dbReference type="PANTHER" id="PTHR11062:SF268">
    <property type="entry name" value="FAMILY PROTEIN, PUTATIVE, EXPRESSED-RELATED"/>
    <property type="match status" value="1"/>
</dbReference>
<dbReference type="GO" id="GO:0000139">
    <property type="term" value="C:Golgi membrane"/>
    <property type="evidence" value="ECO:0007669"/>
    <property type="project" value="UniProtKB-SubCell"/>
</dbReference>
<evidence type="ECO:0000256" key="5">
    <source>
        <dbReference type="ARBA" id="ARBA00023034"/>
    </source>
</evidence>
<dbReference type="AlphaFoldDB" id="A0AAQ3JU87"/>
<dbReference type="Pfam" id="PF03016">
    <property type="entry name" value="Exostosin_GT47"/>
    <property type="match status" value="1"/>
</dbReference>
<reference evidence="8 9" key="1">
    <citation type="submission" date="2023-10" db="EMBL/GenBank/DDBJ databases">
        <title>Chromosome-scale genome assembly provides insights into flower coloration mechanisms of Canna indica.</title>
        <authorList>
            <person name="Li C."/>
        </authorList>
    </citation>
    <scope>NUCLEOTIDE SEQUENCE [LARGE SCALE GENOMIC DNA]</scope>
    <source>
        <tissue evidence="8">Flower</tissue>
    </source>
</reference>
<keyword evidence="4" id="KW-0735">Signal-anchor</keyword>
<evidence type="ECO:0000256" key="1">
    <source>
        <dbReference type="ARBA" id="ARBA00004323"/>
    </source>
</evidence>
<feature type="disulfide bond" evidence="6">
    <location>
        <begin position="146"/>
        <end position="155"/>
    </location>
</feature>
<name>A0AAQ3JU87_9LILI</name>
<dbReference type="PANTHER" id="PTHR11062">
    <property type="entry name" value="EXOSTOSIN HEPARAN SULFATE GLYCOSYLTRANSFERASE -RELATED"/>
    <property type="match status" value="1"/>
</dbReference>
<feature type="domain" description="EGF-like" evidence="7">
    <location>
        <begin position="123"/>
        <end position="156"/>
    </location>
</feature>
<dbReference type="Proteomes" id="UP001327560">
    <property type="component" value="Chromosome 1"/>
</dbReference>